<protein>
    <submittedName>
        <fullName evidence="11">Colicin I receptor</fullName>
    </submittedName>
</protein>
<evidence type="ECO:0000313" key="11">
    <source>
        <dbReference type="EMBL" id="OIR05308.1"/>
    </source>
</evidence>
<proteinExistence type="predicted"/>
<keyword evidence="2" id="KW-0813">Transport</keyword>
<gene>
    <name evidence="11" type="primary">cirA_13</name>
    <name evidence="11" type="ORF">GALL_126200</name>
</gene>
<evidence type="ECO:0000259" key="10">
    <source>
        <dbReference type="Pfam" id="PF07715"/>
    </source>
</evidence>
<dbReference type="EMBL" id="MLJW01000051">
    <property type="protein sequence ID" value="OIR05308.1"/>
    <property type="molecule type" value="Genomic_DNA"/>
</dbReference>
<evidence type="ECO:0000256" key="7">
    <source>
        <dbReference type="ARBA" id="ARBA00023170"/>
    </source>
</evidence>
<evidence type="ECO:0000256" key="1">
    <source>
        <dbReference type="ARBA" id="ARBA00004571"/>
    </source>
</evidence>
<dbReference type="GO" id="GO:0009279">
    <property type="term" value="C:cell outer membrane"/>
    <property type="evidence" value="ECO:0007669"/>
    <property type="project" value="UniProtKB-SubCell"/>
</dbReference>
<accession>A0A1J5SUN4</accession>
<sequence length="672" mass="73628">MTASTPGTNPPPDPSGVARTRGCLRCPAFIDSTLRAHRLSVVPFVAAAFLSFASARAEDLPLSELKQMNLEQLMEVQVTTASRHPEDLFHAASAIQVISGADIRSSGFVSLPDVLSLAPGLEVARANSSQWAISARGFDNVLADKLLVMIDGRTVYTPLYAGVFWDVQNTFLEDIDRIEVVDGPGGAQWGANAVNGVIDVITKDARRTQGLYVEGGGGGDPTAFAGLRYGGRLAPGLFYRVYVHSLSRAATTLLNGADAGDAWAYTQGGYRMDWERTDADHVTLQGDFYGADPNPTGTNHARASGANVLGRWTHRTDGSSTLQLQAYFDRTWRDFGGGFREGLDTYDVDWQDDLRFDSGNHATWGFGARLMDDRVDNAPAIAFLPAHRRLHVTNLFAEDEMPFAGNHLRATVGAKLEHDDYEGLNIQPDLRLAWLPSDRQTVWASVSRAVRTPSRIDEDFALYAAPGRALIQGNPDFESETLVAWELGWRMHATDRLTLSLSTYLNQYSDLRTARPSPQPPGLPITFGNDLSGRSYGAELTVEFQPTDAWHLRGGYTILRKSLWLSPGAVDLNHASAESDDPAGQALVQFTLRLPHNLSLGSVVRWVHSLPSPHVPGYTSVDLRLAWHATKSLEIAVVGQNLLDRRHPEFVPSSPSPREIGRSGYGKVVWRY</sequence>
<dbReference type="PANTHER" id="PTHR30069:SF29">
    <property type="entry name" value="HEMOGLOBIN AND HEMOGLOBIN-HAPTOGLOBIN-BINDING PROTEIN 1-RELATED"/>
    <property type="match status" value="1"/>
</dbReference>
<dbReference type="InterPro" id="IPR036942">
    <property type="entry name" value="Beta-barrel_TonB_sf"/>
</dbReference>
<keyword evidence="7 11" id="KW-0675">Receptor</keyword>
<keyword evidence="8" id="KW-0998">Cell outer membrane</keyword>
<evidence type="ECO:0000256" key="8">
    <source>
        <dbReference type="ARBA" id="ARBA00023237"/>
    </source>
</evidence>
<evidence type="ECO:0000256" key="3">
    <source>
        <dbReference type="ARBA" id="ARBA00022692"/>
    </source>
</evidence>
<dbReference type="InterPro" id="IPR039426">
    <property type="entry name" value="TonB-dep_rcpt-like"/>
</dbReference>
<keyword evidence="6" id="KW-0472">Membrane</keyword>
<evidence type="ECO:0000256" key="5">
    <source>
        <dbReference type="ARBA" id="ARBA00023077"/>
    </source>
</evidence>
<comment type="subcellular location">
    <subcellularLocation>
        <location evidence="1">Cell outer membrane</location>
        <topology evidence="1">Multi-pass membrane protein</topology>
    </subcellularLocation>
</comment>
<dbReference type="AlphaFoldDB" id="A0A1J5SUN4"/>
<dbReference type="InterPro" id="IPR000531">
    <property type="entry name" value="Beta-barrel_TonB"/>
</dbReference>
<dbReference type="InterPro" id="IPR037066">
    <property type="entry name" value="Plug_dom_sf"/>
</dbReference>
<dbReference type="GO" id="GO:0015344">
    <property type="term" value="F:siderophore uptake transmembrane transporter activity"/>
    <property type="evidence" value="ECO:0007669"/>
    <property type="project" value="TreeGrafter"/>
</dbReference>
<dbReference type="Pfam" id="PF07715">
    <property type="entry name" value="Plug"/>
    <property type="match status" value="1"/>
</dbReference>
<feature type="domain" description="TonB-dependent receptor-like beta-barrel" evidence="9">
    <location>
        <begin position="223"/>
        <end position="642"/>
    </location>
</feature>
<dbReference type="SUPFAM" id="SSF56935">
    <property type="entry name" value="Porins"/>
    <property type="match status" value="1"/>
</dbReference>
<dbReference type="PANTHER" id="PTHR30069">
    <property type="entry name" value="TONB-DEPENDENT OUTER MEMBRANE RECEPTOR"/>
    <property type="match status" value="1"/>
</dbReference>
<feature type="domain" description="TonB-dependent receptor plug" evidence="10">
    <location>
        <begin position="90"/>
        <end position="197"/>
    </location>
</feature>
<evidence type="ECO:0000256" key="4">
    <source>
        <dbReference type="ARBA" id="ARBA00022729"/>
    </source>
</evidence>
<dbReference type="PROSITE" id="PS52016">
    <property type="entry name" value="TONB_DEPENDENT_REC_3"/>
    <property type="match status" value="1"/>
</dbReference>
<reference evidence="11" key="1">
    <citation type="submission" date="2016-10" db="EMBL/GenBank/DDBJ databases">
        <title>Sequence of Gallionella enrichment culture.</title>
        <authorList>
            <person name="Poehlein A."/>
            <person name="Muehling M."/>
            <person name="Daniel R."/>
        </authorList>
    </citation>
    <scope>NUCLEOTIDE SEQUENCE</scope>
</reference>
<dbReference type="InterPro" id="IPR012910">
    <property type="entry name" value="Plug_dom"/>
</dbReference>
<dbReference type="Gene3D" id="2.40.170.20">
    <property type="entry name" value="TonB-dependent receptor, beta-barrel domain"/>
    <property type="match status" value="1"/>
</dbReference>
<dbReference type="Pfam" id="PF00593">
    <property type="entry name" value="TonB_dep_Rec_b-barrel"/>
    <property type="match status" value="1"/>
</dbReference>
<name>A0A1J5SUN4_9ZZZZ</name>
<evidence type="ECO:0000256" key="6">
    <source>
        <dbReference type="ARBA" id="ARBA00023136"/>
    </source>
</evidence>
<organism evidence="11">
    <name type="scientific">mine drainage metagenome</name>
    <dbReference type="NCBI Taxonomy" id="410659"/>
    <lineage>
        <taxon>unclassified sequences</taxon>
        <taxon>metagenomes</taxon>
        <taxon>ecological metagenomes</taxon>
    </lineage>
</organism>
<keyword evidence="5" id="KW-0798">TonB box</keyword>
<comment type="caution">
    <text evidence="11">The sequence shown here is derived from an EMBL/GenBank/DDBJ whole genome shotgun (WGS) entry which is preliminary data.</text>
</comment>
<dbReference type="GO" id="GO:0044718">
    <property type="term" value="P:siderophore transmembrane transport"/>
    <property type="evidence" value="ECO:0007669"/>
    <property type="project" value="TreeGrafter"/>
</dbReference>
<evidence type="ECO:0000259" key="9">
    <source>
        <dbReference type="Pfam" id="PF00593"/>
    </source>
</evidence>
<evidence type="ECO:0000256" key="2">
    <source>
        <dbReference type="ARBA" id="ARBA00022448"/>
    </source>
</evidence>
<keyword evidence="3" id="KW-0812">Transmembrane</keyword>
<keyword evidence="4" id="KW-0732">Signal</keyword>
<dbReference type="Gene3D" id="2.170.130.10">
    <property type="entry name" value="TonB-dependent receptor, plug domain"/>
    <property type="match status" value="1"/>
</dbReference>